<dbReference type="SUPFAM" id="SSF48726">
    <property type="entry name" value="Immunoglobulin"/>
    <property type="match status" value="1"/>
</dbReference>
<dbReference type="PANTHER" id="PTHR19256">
    <property type="entry name" value="T-CELL RECEPTOR GAMMA CHAIN"/>
    <property type="match status" value="1"/>
</dbReference>
<keyword evidence="4" id="KW-0472">Membrane</keyword>
<dbReference type="Pfam" id="PF07686">
    <property type="entry name" value="V-set"/>
    <property type="match status" value="1"/>
</dbReference>
<reference evidence="8" key="1">
    <citation type="submission" date="2018-05" db="EMBL/GenBank/DDBJ databases">
        <authorList>
            <person name="Datahose"/>
        </authorList>
    </citation>
    <scope>NUCLEOTIDE SEQUENCE</scope>
</reference>
<dbReference type="AlphaFoldDB" id="A0AAX7VPX8"/>
<dbReference type="Gene3D" id="2.60.40.10">
    <property type="entry name" value="Immunoglobulins"/>
    <property type="match status" value="1"/>
</dbReference>
<sequence length="108" mass="12287">MAAEQLVQEQLSQTGRVGETVAISCKSTDQCDKKQIYWYQNTEKDPLKVILRIDLADGAVNSRYNHPQKQDFNALRKPGGCELVIKDIKPQHTATYYCVCWKGSHSEK</sequence>
<comment type="subcellular location">
    <subcellularLocation>
        <location evidence="1">Membrane</location>
    </subcellularLocation>
</comment>
<dbReference type="CDD" id="cd00099">
    <property type="entry name" value="IgV"/>
    <property type="match status" value="1"/>
</dbReference>
<reference evidence="8" key="3">
    <citation type="submission" date="2025-09" db="UniProtKB">
        <authorList>
            <consortium name="Ensembl"/>
        </authorList>
    </citation>
    <scope>IDENTIFICATION</scope>
</reference>
<protein>
    <recommendedName>
        <fullName evidence="7">Ig-like domain-containing protein</fullName>
    </recommendedName>
</protein>
<evidence type="ECO:0000313" key="9">
    <source>
        <dbReference type="Proteomes" id="UP000265100"/>
    </source>
</evidence>
<evidence type="ECO:0000259" key="7">
    <source>
        <dbReference type="PROSITE" id="PS50835"/>
    </source>
</evidence>
<dbReference type="SMART" id="SM00409">
    <property type="entry name" value="IG"/>
    <property type="match status" value="1"/>
</dbReference>
<evidence type="ECO:0000256" key="2">
    <source>
        <dbReference type="ARBA" id="ARBA00022692"/>
    </source>
</evidence>
<evidence type="ECO:0000256" key="1">
    <source>
        <dbReference type="ARBA" id="ARBA00004370"/>
    </source>
</evidence>
<dbReference type="InterPro" id="IPR003599">
    <property type="entry name" value="Ig_sub"/>
</dbReference>
<keyword evidence="9" id="KW-1185">Reference proteome</keyword>
<organism evidence="8 9">
    <name type="scientific">Astatotilapia calliptera</name>
    <name type="common">Eastern happy</name>
    <name type="synonym">Chromis callipterus</name>
    <dbReference type="NCBI Taxonomy" id="8154"/>
    <lineage>
        <taxon>Eukaryota</taxon>
        <taxon>Metazoa</taxon>
        <taxon>Chordata</taxon>
        <taxon>Craniata</taxon>
        <taxon>Vertebrata</taxon>
        <taxon>Euteleostomi</taxon>
        <taxon>Actinopterygii</taxon>
        <taxon>Neopterygii</taxon>
        <taxon>Teleostei</taxon>
        <taxon>Neoteleostei</taxon>
        <taxon>Acanthomorphata</taxon>
        <taxon>Ovalentaria</taxon>
        <taxon>Cichlomorphae</taxon>
        <taxon>Cichliformes</taxon>
        <taxon>Cichlidae</taxon>
        <taxon>African cichlids</taxon>
        <taxon>Pseudocrenilabrinae</taxon>
        <taxon>Haplochromini</taxon>
        <taxon>Astatotilapia</taxon>
    </lineage>
</organism>
<dbReference type="Proteomes" id="UP000265100">
    <property type="component" value="Chromosome 18"/>
</dbReference>
<dbReference type="PROSITE" id="PS50835">
    <property type="entry name" value="IG_LIKE"/>
    <property type="match status" value="1"/>
</dbReference>
<feature type="domain" description="Ig-like" evidence="7">
    <location>
        <begin position="18"/>
        <end position="108"/>
    </location>
</feature>
<dbReference type="InterPro" id="IPR007110">
    <property type="entry name" value="Ig-like_dom"/>
</dbReference>
<keyword evidence="2" id="KW-0812">Transmembrane</keyword>
<dbReference type="InterPro" id="IPR051117">
    <property type="entry name" value="TRG_var/const_region"/>
</dbReference>
<evidence type="ECO:0000256" key="3">
    <source>
        <dbReference type="ARBA" id="ARBA00022989"/>
    </source>
</evidence>
<dbReference type="GeneTree" id="ENSGT00670000098480"/>
<keyword evidence="3" id="KW-1133">Transmembrane helix</keyword>
<dbReference type="PANTHER" id="PTHR19256:SF65">
    <property type="entry name" value="T CELL RECEPTOR GAMMA CONSTANT 1-RELATED"/>
    <property type="match status" value="1"/>
</dbReference>
<dbReference type="GO" id="GO:0016020">
    <property type="term" value="C:membrane"/>
    <property type="evidence" value="ECO:0007669"/>
    <property type="project" value="UniProtKB-SubCell"/>
</dbReference>
<reference evidence="8" key="2">
    <citation type="submission" date="2025-08" db="UniProtKB">
        <authorList>
            <consortium name="Ensembl"/>
        </authorList>
    </citation>
    <scope>IDENTIFICATION</scope>
</reference>
<evidence type="ECO:0000256" key="6">
    <source>
        <dbReference type="ARBA" id="ARBA00023319"/>
    </source>
</evidence>
<dbReference type="InterPro" id="IPR013106">
    <property type="entry name" value="Ig_V-set"/>
</dbReference>
<evidence type="ECO:0000313" key="8">
    <source>
        <dbReference type="Ensembl" id="ENSACLP00000078041.1"/>
    </source>
</evidence>
<dbReference type="InterPro" id="IPR013783">
    <property type="entry name" value="Ig-like_fold"/>
</dbReference>
<proteinExistence type="predicted"/>
<name>A0AAX7VPX8_ASTCA</name>
<dbReference type="Ensembl" id="ENSACLT00000066042.1">
    <property type="protein sequence ID" value="ENSACLP00000078041.1"/>
    <property type="gene ID" value="ENSACLG00000039170.1"/>
</dbReference>
<evidence type="ECO:0000256" key="5">
    <source>
        <dbReference type="ARBA" id="ARBA00023170"/>
    </source>
</evidence>
<keyword evidence="5" id="KW-0675">Receptor</keyword>
<evidence type="ECO:0000256" key="4">
    <source>
        <dbReference type="ARBA" id="ARBA00023136"/>
    </source>
</evidence>
<keyword evidence="6" id="KW-0393">Immunoglobulin domain</keyword>
<dbReference type="InterPro" id="IPR036179">
    <property type="entry name" value="Ig-like_dom_sf"/>
</dbReference>
<accession>A0AAX7VPX8</accession>